<dbReference type="InterPro" id="IPR036322">
    <property type="entry name" value="WD40_repeat_dom_sf"/>
</dbReference>
<evidence type="ECO:0000256" key="1">
    <source>
        <dbReference type="ARBA" id="ARBA00002355"/>
    </source>
</evidence>
<reference evidence="9 10" key="1">
    <citation type="submission" date="2023-08" db="EMBL/GenBank/DDBJ databases">
        <title>Black Yeasts Isolated from many extreme environments.</title>
        <authorList>
            <person name="Coleine C."/>
            <person name="Stajich J.E."/>
            <person name="Selbmann L."/>
        </authorList>
    </citation>
    <scope>NUCLEOTIDE SEQUENCE [LARGE SCALE GENOMIC DNA]</scope>
    <source>
        <strain evidence="9 10">CCFEE 5935</strain>
    </source>
</reference>
<evidence type="ECO:0000313" key="9">
    <source>
        <dbReference type="EMBL" id="KAK5164239.1"/>
    </source>
</evidence>
<dbReference type="PROSITE" id="PS50082">
    <property type="entry name" value="WD_REPEATS_2"/>
    <property type="match status" value="1"/>
</dbReference>
<accession>A0AAV9NY67</accession>
<comment type="similarity">
    <text evidence="2 6">Belongs to the WD repeat IPI3/WDR18 family.</text>
</comment>
<dbReference type="GO" id="GO:0006364">
    <property type="term" value="P:rRNA processing"/>
    <property type="evidence" value="ECO:0007669"/>
    <property type="project" value="UniProtKB-UniRule"/>
</dbReference>
<dbReference type="Pfam" id="PF00400">
    <property type="entry name" value="WD40"/>
    <property type="match status" value="2"/>
</dbReference>
<keyword evidence="10" id="KW-1185">Reference proteome</keyword>
<evidence type="ECO:0000256" key="3">
    <source>
        <dbReference type="ARBA" id="ARBA00022574"/>
    </source>
</evidence>
<dbReference type="SMART" id="SM00320">
    <property type="entry name" value="WD40"/>
    <property type="match status" value="5"/>
</dbReference>
<dbReference type="PANTHER" id="PTHR18763">
    <property type="entry name" value="WD-REPEAT PROTEIN 18"/>
    <property type="match status" value="1"/>
</dbReference>
<feature type="region of interest" description="Disordered" evidence="8">
    <location>
        <begin position="260"/>
        <end position="279"/>
    </location>
</feature>
<dbReference type="GO" id="GO:0005656">
    <property type="term" value="C:nuclear pre-replicative complex"/>
    <property type="evidence" value="ECO:0007669"/>
    <property type="project" value="TreeGrafter"/>
</dbReference>
<evidence type="ECO:0000256" key="2">
    <source>
        <dbReference type="ARBA" id="ARBA00010143"/>
    </source>
</evidence>
<dbReference type="AlphaFoldDB" id="A0AAV9NY67"/>
<dbReference type="SUPFAM" id="SSF50978">
    <property type="entry name" value="WD40 repeat-like"/>
    <property type="match status" value="1"/>
</dbReference>
<gene>
    <name evidence="9" type="primary">IPI3</name>
    <name evidence="9" type="ORF">LTR77_009933</name>
</gene>
<keyword evidence="6" id="KW-0698">rRNA processing</keyword>
<feature type="coiled-coil region" evidence="7">
    <location>
        <begin position="445"/>
        <end position="479"/>
    </location>
</feature>
<keyword evidence="6" id="KW-0539">Nucleus</keyword>
<dbReference type="Proteomes" id="UP001337655">
    <property type="component" value="Unassembled WGS sequence"/>
</dbReference>
<dbReference type="EMBL" id="JAVRRT010000020">
    <property type="protein sequence ID" value="KAK5164239.1"/>
    <property type="molecule type" value="Genomic_DNA"/>
</dbReference>
<protein>
    <recommendedName>
        <fullName evidence="6">Pre-rRNA-processing protein IPI3</fullName>
    </recommendedName>
</protein>
<comment type="subunit">
    <text evidence="6">Component of the RIX1 complex, composed of IPI1, RIX1/IPI2 and IPI3 in a 1:2:2 stoichiometry. The complex interacts (via RIX1) with MDN1 (via its hexameric AAA ATPase ring) and the pre-60S ribosome particles.</text>
</comment>
<evidence type="ECO:0000256" key="7">
    <source>
        <dbReference type="SAM" id="Coils"/>
    </source>
</evidence>
<dbReference type="InterPro" id="IPR015943">
    <property type="entry name" value="WD40/YVTN_repeat-like_dom_sf"/>
</dbReference>
<dbReference type="InterPro" id="IPR001680">
    <property type="entry name" value="WD40_rpt"/>
</dbReference>
<evidence type="ECO:0000256" key="6">
    <source>
        <dbReference type="RuleBase" id="RU369067"/>
    </source>
</evidence>
<keyword evidence="3 5" id="KW-0853">WD repeat</keyword>
<dbReference type="FunFam" id="2.130.10.10:FF:000929">
    <property type="entry name" value="Ribosomal assembly complex component Ipi3"/>
    <property type="match status" value="1"/>
</dbReference>
<keyword evidence="7" id="KW-0175">Coiled coil</keyword>
<dbReference type="InterPro" id="IPR045227">
    <property type="entry name" value="WDR18/Ipi3/RID3"/>
</dbReference>
<dbReference type="GO" id="GO:0120330">
    <property type="term" value="C:rixosome complex"/>
    <property type="evidence" value="ECO:0007669"/>
    <property type="project" value="UniProtKB-UniRule"/>
</dbReference>
<keyword evidence="4" id="KW-0677">Repeat</keyword>
<comment type="subcellular location">
    <subcellularLocation>
        <location evidence="6">Nucleus</location>
    </subcellularLocation>
</comment>
<evidence type="ECO:0000256" key="4">
    <source>
        <dbReference type="ARBA" id="ARBA00022737"/>
    </source>
</evidence>
<dbReference type="GeneID" id="89931263"/>
<sequence length="516" mass="55140">MLTEQFIASTGVPLKPPPTSVAKDAAIFIHEFQPLQAQKSIFKKSATPPHCLAISDSHIFAAQAGKAVVHVYSRSQGNQEATVPFTERITCLALACEDTVLILGTTEGRLFLWETSSGRQVSTSQSHLQAVNRVVVDPTENFILSASEDSTVQVWSLPGLLSFTSSGAQVLSPIRTFSPHRAGICDLAVGHGNGCTNFAVSASKDNTCFVWDYYSGNVLKTYLLPELPTCLALDAADRAIYVGYEDGSVQQLDLYKSSSADASAPIQPPPSTHWKSHDSSVGKTLSMSLSFDSCTLLSGHESGNILSWDVAKGGYATSILQHPLPGPVNCLGLLPVLGFVGSSEVESKVRLSTVVKPKFGAFDSASGLVPGNYTQTVQLLSDTSDEGPSAFQLALTAPSFPAAMLNEGLQELQAFRKGPQTNGAAANEEAADFMALDDESDQPKQLSLEEQNTALKAELEALRRLQAASLDKVDRLNAERRTLLERDQKHRRGVSMALDGRFSSLGADDSSSSDDG</sequence>
<dbReference type="PANTHER" id="PTHR18763:SF0">
    <property type="entry name" value="WD REPEAT-CONTAINING PROTEIN 18"/>
    <property type="match status" value="1"/>
</dbReference>
<evidence type="ECO:0000256" key="8">
    <source>
        <dbReference type="SAM" id="MobiDB-lite"/>
    </source>
</evidence>
<dbReference type="Gene3D" id="2.130.10.10">
    <property type="entry name" value="YVTN repeat-like/Quinoprotein amine dehydrogenase"/>
    <property type="match status" value="2"/>
</dbReference>
<comment type="caution">
    <text evidence="9">The sequence shown here is derived from an EMBL/GenBank/DDBJ whole genome shotgun (WGS) entry which is preliminary data.</text>
</comment>
<evidence type="ECO:0000256" key="5">
    <source>
        <dbReference type="PROSITE-ProRule" id="PRU00221"/>
    </source>
</evidence>
<feature type="region of interest" description="Disordered" evidence="8">
    <location>
        <begin position="482"/>
        <end position="516"/>
    </location>
</feature>
<organism evidence="9 10">
    <name type="scientific">Saxophila tyrrhenica</name>
    <dbReference type="NCBI Taxonomy" id="1690608"/>
    <lineage>
        <taxon>Eukaryota</taxon>
        <taxon>Fungi</taxon>
        <taxon>Dikarya</taxon>
        <taxon>Ascomycota</taxon>
        <taxon>Pezizomycotina</taxon>
        <taxon>Dothideomycetes</taxon>
        <taxon>Dothideomycetidae</taxon>
        <taxon>Mycosphaerellales</taxon>
        <taxon>Extremaceae</taxon>
        <taxon>Saxophila</taxon>
    </lineage>
</organism>
<feature type="repeat" description="WD" evidence="5">
    <location>
        <begin position="124"/>
        <end position="157"/>
    </location>
</feature>
<name>A0AAV9NY67_9PEZI</name>
<proteinExistence type="inferred from homology"/>
<dbReference type="GO" id="GO:0006261">
    <property type="term" value="P:DNA-templated DNA replication"/>
    <property type="evidence" value="ECO:0007669"/>
    <property type="project" value="TreeGrafter"/>
</dbReference>
<dbReference type="PROSITE" id="PS50294">
    <property type="entry name" value="WD_REPEATS_REGION"/>
    <property type="match status" value="1"/>
</dbReference>
<dbReference type="RefSeq" id="XP_064654532.1">
    <property type="nucleotide sequence ID" value="XM_064807159.1"/>
</dbReference>
<evidence type="ECO:0000313" key="10">
    <source>
        <dbReference type="Proteomes" id="UP001337655"/>
    </source>
</evidence>
<comment type="function">
    <text evidence="1 6">Component of the RIX1 complex required for processing of ITS2 sequences from 35S pre-rRNA.</text>
</comment>